<organism evidence="1 2">
    <name type="scientific">Mucilaginibacter galii</name>
    <dbReference type="NCBI Taxonomy" id="2005073"/>
    <lineage>
        <taxon>Bacteria</taxon>
        <taxon>Pseudomonadati</taxon>
        <taxon>Bacteroidota</taxon>
        <taxon>Sphingobacteriia</taxon>
        <taxon>Sphingobacteriales</taxon>
        <taxon>Sphingobacteriaceae</taxon>
        <taxon>Mucilaginibacter</taxon>
    </lineage>
</organism>
<dbReference type="AlphaFoldDB" id="A0A917J915"/>
<comment type="caution">
    <text evidence="1">The sequence shown here is derived from an EMBL/GenBank/DDBJ whole genome shotgun (WGS) entry which is preliminary data.</text>
</comment>
<reference evidence="1" key="1">
    <citation type="journal article" date="2014" name="Int. J. Syst. Evol. Microbiol.">
        <title>Complete genome sequence of Corynebacterium casei LMG S-19264T (=DSM 44701T), isolated from a smear-ripened cheese.</title>
        <authorList>
            <consortium name="US DOE Joint Genome Institute (JGI-PGF)"/>
            <person name="Walter F."/>
            <person name="Albersmeier A."/>
            <person name="Kalinowski J."/>
            <person name="Ruckert C."/>
        </authorList>
    </citation>
    <scope>NUCLEOTIDE SEQUENCE</scope>
    <source>
        <strain evidence="1">CCM 8711</strain>
    </source>
</reference>
<protein>
    <submittedName>
        <fullName evidence="1">Uncharacterized protein</fullName>
    </submittedName>
</protein>
<keyword evidence="2" id="KW-1185">Reference proteome</keyword>
<accession>A0A917J915</accession>
<gene>
    <name evidence="1" type="ORF">GCM10011425_08880</name>
</gene>
<dbReference type="EMBL" id="BMDO01000001">
    <property type="protein sequence ID" value="GGI49676.1"/>
    <property type="molecule type" value="Genomic_DNA"/>
</dbReference>
<dbReference type="Proteomes" id="UP000662074">
    <property type="component" value="Unassembled WGS sequence"/>
</dbReference>
<name>A0A917J915_9SPHI</name>
<evidence type="ECO:0000313" key="2">
    <source>
        <dbReference type="Proteomes" id="UP000662074"/>
    </source>
</evidence>
<evidence type="ECO:0000313" key="1">
    <source>
        <dbReference type="EMBL" id="GGI49676.1"/>
    </source>
</evidence>
<sequence>MADLHPVTIRFNYKTEDFDYLDKLQDGIERGVTYHKVGVYDTYELDEANNQAIFFLSTHDPEVLFRNLKPILEESPILKGAKIDVEMGRAEDGTRIVKEYQL</sequence>
<dbReference type="RefSeq" id="WP_188414146.1">
    <property type="nucleotide sequence ID" value="NZ_BMDO01000001.1"/>
</dbReference>
<proteinExistence type="predicted"/>
<reference evidence="1" key="2">
    <citation type="submission" date="2020-09" db="EMBL/GenBank/DDBJ databases">
        <authorList>
            <person name="Sun Q."/>
            <person name="Sedlacek I."/>
        </authorList>
    </citation>
    <scope>NUCLEOTIDE SEQUENCE</scope>
    <source>
        <strain evidence="1">CCM 8711</strain>
    </source>
</reference>